<protein>
    <submittedName>
        <fullName evidence="2">Uncharacterized protein</fullName>
    </submittedName>
</protein>
<name>A0A813K569_POLGL</name>
<feature type="region of interest" description="Disordered" evidence="1">
    <location>
        <begin position="1"/>
        <end position="52"/>
    </location>
</feature>
<feature type="compositionally biased region" description="Polar residues" evidence="1">
    <location>
        <begin position="38"/>
        <end position="52"/>
    </location>
</feature>
<sequence>MVFGRFRATPPPSPVSVEKAKLSDEDDWSDLLDDPLKPQSSGTAASKLQITC</sequence>
<dbReference type="Proteomes" id="UP000626109">
    <property type="component" value="Unassembled WGS sequence"/>
</dbReference>
<feature type="compositionally biased region" description="Acidic residues" evidence="1">
    <location>
        <begin position="24"/>
        <end position="33"/>
    </location>
</feature>
<reference evidence="2" key="1">
    <citation type="submission" date="2021-02" db="EMBL/GenBank/DDBJ databases">
        <authorList>
            <person name="Dougan E. K."/>
            <person name="Rhodes N."/>
            <person name="Thang M."/>
            <person name="Chan C."/>
        </authorList>
    </citation>
    <scope>NUCLEOTIDE SEQUENCE</scope>
</reference>
<comment type="caution">
    <text evidence="2">The sequence shown here is derived from an EMBL/GenBank/DDBJ whole genome shotgun (WGS) entry which is preliminary data.</text>
</comment>
<gene>
    <name evidence="2" type="ORF">PGLA2088_LOCUS26930</name>
</gene>
<accession>A0A813K569</accession>
<dbReference type="AlphaFoldDB" id="A0A813K569"/>
<proteinExistence type="predicted"/>
<evidence type="ECO:0000256" key="1">
    <source>
        <dbReference type="SAM" id="MobiDB-lite"/>
    </source>
</evidence>
<dbReference type="EMBL" id="CAJNNW010027248">
    <property type="protein sequence ID" value="CAE8690376.1"/>
    <property type="molecule type" value="Genomic_DNA"/>
</dbReference>
<evidence type="ECO:0000313" key="2">
    <source>
        <dbReference type="EMBL" id="CAE8690376.1"/>
    </source>
</evidence>
<organism evidence="2 3">
    <name type="scientific">Polarella glacialis</name>
    <name type="common">Dinoflagellate</name>
    <dbReference type="NCBI Taxonomy" id="89957"/>
    <lineage>
        <taxon>Eukaryota</taxon>
        <taxon>Sar</taxon>
        <taxon>Alveolata</taxon>
        <taxon>Dinophyceae</taxon>
        <taxon>Suessiales</taxon>
        <taxon>Suessiaceae</taxon>
        <taxon>Polarella</taxon>
    </lineage>
</organism>
<evidence type="ECO:0000313" key="3">
    <source>
        <dbReference type="Proteomes" id="UP000626109"/>
    </source>
</evidence>